<dbReference type="Pfam" id="PF00400">
    <property type="entry name" value="WD40"/>
    <property type="match status" value="4"/>
</dbReference>
<dbReference type="InterPro" id="IPR036322">
    <property type="entry name" value="WD40_repeat_dom_sf"/>
</dbReference>
<evidence type="ECO:0000256" key="1">
    <source>
        <dbReference type="ARBA" id="ARBA00022574"/>
    </source>
</evidence>
<proteinExistence type="predicted"/>
<evidence type="ECO:0000256" key="3">
    <source>
        <dbReference type="PROSITE-ProRule" id="PRU00221"/>
    </source>
</evidence>
<dbReference type="PANTHER" id="PTHR19848:SF8">
    <property type="entry name" value="F-BOX AND WD REPEAT DOMAIN CONTAINING 7"/>
    <property type="match status" value="1"/>
</dbReference>
<evidence type="ECO:0000313" key="4">
    <source>
        <dbReference type="EMBL" id="UOR11867.1"/>
    </source>
</evidence>
<accession>A0ABY4HB11</accession>
<dbReference type="InterPro" id="IPR001680">
    <property type="entry name" value="WD40_rpt"/>
</dbReference>
<evidence type="ECO:0000313" key="5">
    <source>
        <dbReference type="Proteomes" id="UP000830326"/>
    </source>
</evidence>
<organism evidence="4 5">
    <name type="scientific">Halobacillus amylolyticus</name>
    <dbReference type="NCBI Taxonomy" id="2932259"/>
    <lineage>
        <taxon>Bacteria</taxon>
        <taxon>Bacillati</taxon>
        <taxon>Bacillota</taxon>
        <taxon>Bacilli</taxon>
        <taxon>Bacillales</taxon>
        <taxon>Bacillaceae</taxon>
        <taxon>Halobacillus</taxon>
    </lineage>
</organism>
<evidence type="ECO:0008006" key="6">
    <source>
        <dbReference type="Google" id="ProtNLM"/>
    </source>
</evidence>
<keyword evidence="1 3" id="KW-0853">WD repeat</keyword>
<dbReference type="Proteomes" id="UP000830326">
    <property type="component" value="Chromosome"/>
</dbReference>
<feature type="repeat" description="WD" evidence="3">
    <location>
        <begin position="6"/>
        <end position="47"/>
    </location>
</feature>
<dbReference type="SUPFAM" id="SSF50978">
    <property type="entry name" value="WD40 repeat-like"/>
    <property type="match status" value="1"/>
</dbReference>
<keyword evidence="5" id="KW-1185">Reference proteome</keyword>
<dbReference type="SMART" id="SM00320">
    <property type="entry name" value="WD40"/>
    <property type="match status" value="5"/>
</dbReference>
<dbReference type="InterPro" id="IPR015943">
    <property type="entry name" value="WD40/YVTN_repeat-like_dom_sf"/>
</dbReference>
<protein>
    <recommendedName>
        <fullName evidence="6">WD40 repeat domain-containing protein</fullName>
    </recommendedName>
</protein>
<keyword evidence="2" id="KW-0677">Repeat</keyword>
<reference evidence="4" key="1">
    <citation type="submission" date="2022-04" db="EMBL/GenBank/DDBJ databases">
        <title>Halobacillus sp. isolated from saltern.</title>
        <authorList>
            <person name="Won M."/>
            <person name="Lee C.-M."/>
            <person name="Woen H.-Y."/>
            <person name="Kwon S.-W."/>
        </authorList>
    </citation>
    <scope>NUCLEOTIDE SEQUENCE</scope>
    <source>
        <strain evidence="4">SSHM10-5</strain>
    </source>
</reference>
<evidence type="ECO:0000256" key="2">
    <source>
        <dbReference type="ARBA" id="ARBA00022737"/>
    </source>
</evidence>
<dbReference type="EMBL" id="CP095075">
    <property type="protein sequence ID" value="UOR11867.1"/>
    <property type="molecule type" value="Genomic_DNA"/>
</dbReference>
<feature type="repeat" description="WD" evidence="3">
    <location>
        <begin position="174"/>
        <end position="215"/>
    </location>
</feature>
<dbReference type="RefSeq" id="WP_245032245.1">
    <property type="nucleotide sequence ID" value="NZ_CP095075.1"/>
</dbReference>
<feature type="repeat" description="WD" evidence="3">
    <location>
        <begin position="48"/>
        <end position="76"/>
    </location>
</feature>
<sequence>MEITELKKHSSHVNKVKFDPVGNYILSAGFNGELFLWECETAECIQVYEGHKQTVNSVIWNGSGREILSASGDGTILKHEISSSEPANKWTDLKSGISHMHLTFDEKYLLTSNKSNMLRIREWPEGELVGKFKGDRQHRSVIATALTAPHAVIGGVGPTILRCAVPSGEVLEQVKGHDKATMAFKFFDQDKHGVSIGYDGTLMIWDMEAHQVLEKYSIGDEGYYGLAIDQSGLEAAIVMPYKLKRIKLKNLSVDTTDLPAKGNYSVDYSSVHNQLAIGSADKTIRLFRY</sequence>
<dbReference type="PANTHER" id="PTHR19848">
    <property type="entry name" value="WD40 REPEAT PROTEIN"/>
    <property type="match status" value="1"/>
</dbReference>
<dbReference type="Gene3D" id="2.130.10.10">
    <property type="entry name" value="YVTN repeat-like/Quinoprotein amine dehydrogenase"/>
    <property type="match status" value="2"/>
</dbReference>
<dbReference type="PROSITE" id="PS50082">
    <property type="entry name" value="WD_REPEATS_2"/>
    <property type="match status" value="3"/>
</dbReference>
<dbReference type="PROSITE" id="PS50294">
    <property type="entry name" value="WD_REPEATS_REGION"/>
    <property type="match status" value="1"/>
</dbReference>
<gene>
    <name evidence="4" type="ORF">MUO15_20295</name>
</gene>
<name>A0ABY4HB11_9BACI</name>